<dbReference type="AlphaFoldDB" id="A0A0U4ACY4"/>
<gene>
    <name evidence="2" type="ORF">AUC43_13665</name>
</gene>
<evidence type="ECO:0000313" key="2">
    <source>
        <dbReference type="EMBL" id="ALW86044.1"/>
    </source>
</evidence>
<keyword evidence="1" id="KW-1133">Transmembrane helix</keyword>
<dbReference type="KEGG" id="hyg:AUC43_13665"/>
<feature type="transmembrane region" description="Helical" evidence="1">
    <location>
        <begin position="187"/>
        <end position="205"/>
    </location>
</feature>
<feature type="transmembrane region" description="Helical" evidence="1">
    <location>
        <begin position="64"/>
        <end position="86"/>
    </location>
</feature>
<feature type="transmembrane region" description="Helical" evidence="1">
    <location>
        <begin position="378"/>
        <end position="395"/>
    </location>
</feature>
<dbReference type="RefSeq" id="WP_068194625.1">
    <property type="nucleotide sequence ID" value="NZ_CP013909.1"/>
</dbReference>
<keyword evidence="3" id="KW-1185">Reference proteome</keyword>
<name>A0A0U4ACY4_9BACT</name>
<keyword evidence="1" id="KW-0472">Membrane</keyword>
<evidence type="ECO:0008006" key="4">
    <source>
        <dbReference type="Google" id="ProtNLM"/>
    </source>
</evidence>
<reference evidence="2 3" key="1">
    <citation type="submission" date="2015-12" db="EMBL/GenBank/DDBJ databases">
        <authorList>
            <person name="Shamseldin A."/>
            <person name="Moawad H."/>
            <person name="Abd El-Rahim W.M."/>
            <person name="Sadowsky M.J."/>
        </authorList>
    </citation>
    <scope>NUCLEOTIDE SEQUENCE [LARGE SCALE GENOMIC DNA]</scope>
    <source>
        <strain evidence="2 3">DG5B</strain>
    </source>
</reference>
<protein>
    <recommendedName>
        <fullName evidence="4">Glycosyltransferase RgtA/B/C/D-like domain-containing protein</fullName>
    </recommendedName>
</protein>
<evidence type="ECO:0000256" key="1">
    <source>
        <dbReference type="SAM" id="Phobius"/>
    </source>
</evidence>
<keyword evidence="1" id="KW-0812">Transmembrane</keyword>
<dbReference type="STRING" id="1411621.AUC43_13665"/>
<sequence length="545" mass="59054">MLLPLALTLGTVAGLGSYYETSDDASLAWLFSGVMALKPVASLPLYFHGYGHVLAAAYTALPNWPWFGLLNAGLLGLATVLVFAVLDRLLRSHLRPAALVLVLVVFFGVAWLEHWLWFSHVRVGVLLSGASVLFAAQRPGRGAPLIIGLAGLGAAWLMRPSLALMGFVAVLPAAVLLAGGIRRAAPVILSAVLGLALAAGTAALLQTPTEARAQARDRYFARVLDFDQLRPQPRTPADSLGTAALSLWLMGDSTVVNEALCQRAYVFNAREFFAQQVPAKIMMRAGQLARDYFPLLLALAATALGKARKRRQRPLFWLVQLSFAAALVLCAGFLKLPPRLALPLLDFWLITNLAFVFSAQERSAGLSSTASVALPRGLRLLGLVAVQVVVLLYGAKTLHRRQVLGQEERRHRLALQSIAQARAGRILILAGSNDLLKSLSPFRTYSLGPGPVLVLTGWQSHDASQSQLRRALSGTADQTECLRRLAAPAQPGPAPVWVLTPETAAWLSRRFRFDGPRMQLSPTFGEALPTDSTLRFYRVQPWPAR</sequence>
<proteinExistence type="predicted"/>
<feature type="transmembrane region" description="Helical" evidence="1">
    <location>
        <begin position="138"/>
        <end position="157"/>
    </location>
</feature>
<evidence type="ECO:0000313" key="3">
    <source>
        <dbReference type="Proteomes" id="UP000059542"/>
    </source>
</evidence>
<dbReference type="Proteomes" id="UP000059542">
    <property type="component" value="Chromosome"/>
</dbReference>
<accession>A0A0U4ACY4</accession>
<feature type="transmembrane region" description="Helical" evidence="1">
    <location>
        <begin position="162"/>
        <end position="181"/>
    </location>
</feature>
<dbReference type="EMBL" id="CP013909">
    <property type="protein sequence ID" value="ALW86044.1"/>
    <property type="molecule type" value="Genomic_DNA"/>
</dbReference>
<dbReference type="OrthoDB" id="878475at2"/>
<organism evidence="2 3">
    <name type="scientific">Hymenobacter sedentarius</name>
    <dbReference type="NCBI Taxonomy" id="1411621"/>
    <lineage>
        <taxon>Bacteria</taxon>
        <taxon>Pseudomonadati</taxon>
        <taxon>Bacteroidota</taxon>
        <taxon>Cytophagia</taxon>
        <taxon>Cytophagales</taxon>
        <taxon>Hymenobacteraceae</taxon>
        <taxon>Hymenobacter</taxon>
    </lineage>
</organism>
<feature type="transmembrane region" description="Helical" evidence="1">
    <location>
        <begin position="315"/>
        <end position="334"/>
    </location>
</feature>
<feature type="transmembrane region" description="Helical" evidence="1">
    <location>
        <begin position="98"/>
        <end position="118"/>
    </location>
</feature>